<comment type="caution">
    <text evidence="2">The sequence shown here is derived from an EMBL/GenBank/DDBJ whole genome shotgun (WGS) entry which is preliminary data.</text>
</comment>
<evidence type="ECO:0000256" key="1">
    <source>
        <dbReference type="SAM" id="SignalP"/>
    </source>
</evidence>
<keyword evidence="3" id="KW-1185">Reference proteome</keyword>
<sequence>MMKKTLFAAAVIGGAMLAVAAPASAGEGHHPGGGISIGDNLCAAPWQWNGPFEILHAGHAPSYAACNNNSTGGGHGISILNNACLLPWQWNGPVELLTVDHNPSYVACNGNSAG</sequence>
<evidence type="ECO:0000313" key="3">
    <source>
        <dbReference type="Proteomes" id="UP000014139"/>
    </source>
</evidence>
<dbReference type="Proteomes" id="UP000014139">
    <property type="component" value="Unassembled WGS sequence"/>
</dbReference>
<dbReference type="EMBL" id="AOUO01000195">
    <property type="protein sequence ID" value="EOD67775.1"/>
    <property type="molecule type" value="Genomic_DNA"/>
</dbReference>
<dbReference type="OrthoDB" id="5186087at2"/>
<dbReference type="PATRIC" id="fig|1292037.4.peg.2825"/>
<dbReference type="AlphaFoldDB" id="R1HW30"/>
<accession>R1HW30</accession>
<feature type="signal peptide" evidence="1">
    <location>
        <begin position="1"/>
        <end position="20"/>
    </location>
</feature>
<gene>
    <name evidence="2" type="ORF">H480_14797</name>
</gene>
<proteinExistence type="predicted"/>
<reference evidence="2 3" key="1">
    <citation type="submission" date="2013-02" db="EMBL/GenBank/DDBJ databases">
        <title>Draft genome sequence of Amycolatopsis vancoresmycina strain DSM 44592T.</title>
        <authorList>
            <person name="Kumar S."/>
            <person name="Kaur N."/>
            <person name="Kaur C."/>
            <person name="Raghava G.P.S."/>
            <person name="Mayilraj S."/>
        </authorList>
    </citation>
    <scope>NUCLEOTIDE SEQUENCE [LARGE SCALE GENOMIC DNA]</scope>
    <source>
        <strain evidence="2 3">DSM 44592</strain>
    </source>
</reference>
<protein>
    <recommendedName>
        <fullName evidence="4">Secreted protein</fullName>
    </recommendedName>
</protein>
<evidence type="ECO:0008006" key="4">
    <source>
        <dbReference type="Google" id="ProtNLM"/>
    </source>
</evidence>
<evidence type="ECO:0000313" key="2">
    <source>
        <dbReference type="EMBL" id="EOD67775.1"/>
    </source>
</evidence>
<keyword evidence="1" id="KW-0732">Signal</keyword>
<feature type="chain" id="PRO_5038674302" description="Secreted protein" evidence="1">
    <location>
        <begin position="21"/>
        <end position="114"/>
    </location>
</feature>
<dbReference type="eggNOG" id="ENOG502ZU4Z">
    <property type="taxonomic scope" value="Bacteria"/>
</dbReference>
<organism evidence="2 3">
    <name type="scientific">Amycolatopsis vancoresmycina DSM 44592</name>
    <dbReference type="NCBI Taxonomy" id="1292037"/>
    <lineage>
        <taxon>Bacteria</taxon>
        <taxon>Bacillati</taxon>
        <taxon>Actinomycetota</taxon>
        <taxon>Actinomycetes</taxon>
        <taxon>Pseudonocardiales</taxon>
        <taxon>Pseudonocardiaceae</taxon>
        <taxon>Amycolatopsis</taxon>
    </lineage>
</organism>
<name>R1HW30_9PSEU</name>